<dbReference type="GO" id="GO:0016094">
    <property type="term" value="P:polyprenol biosynthetic process"/>
    <property type="evidence" value="ECO:0007669"/>
    <property type="project" value="TreeGrafter"/>
</dbReference>
<dbReference type="FunFam" id="3.40.1180.10:FF:000002">
    <property type="entry name" value="Alkyl transferase"/>
    <property type="match status" value="1"/>
</dbReference>
<dbReference type="Pfam" id="PF01255">
    <property type="entry name" value="Prenyltransf"/>
    <property type="match status" value="1"/>
</dbReference>
<proteinExistence type="inferred from homology"/>
<reference evidence="13" key="1">
    <citation type="submission" date="2025-08" db="UniProtKB">
        <authorList>
            <consortium name="Ensembl"/>
        </authorList>
    </citation>
    <scope>IDENTIFICATION</scope>
</reference>
<dbReference type="PANTHER" id="PTHR10291:SF43">
    <property type="entry name" value="DEHYDRODOLICHYL DIPHOSPHATE SYNTHASE COMPLEX SUBUNIT DHDDS"/>
    <property type="match status" value="1"/>
</dbReference>
<dbReference type="GO" id="GO:1904423">
    <property type="term" value="C:dehydrodolichyl diphosphate synthase complex"/>
    <property type="evidence" value="ECO:0007669"/>
    <property type="project" value="TreeGrafter"/>
</dbReference>
<dbReference type="AlphaFoldDB" id="A0A8C4R5L6"/>
<dbReference type="InterPro" id="IPR001441">
    <property type="entry name" value="UPP_synth-like"/>
</dbReference>
<dbReference type="GO" id="GO:0045547">
    <property type="term" value="F:ditrans,polycis-polyprenyl diphosphate synthase [(2E,6E)-farnesyl diphosphate specific] activity"/>
    <property type="evidence" value="ECO:0007669"/>
    <property type="project" value="UniProtKB-EC"/>
</dbReference>
<evidence type="ECO:0000256" key="7">
    <source>
        <dbReference type="ARBA" id="ARBA00022842"/>
    </source>
</evidence>
<evidence type="ECO:0000256" key="9">
    <source>
        <dbReference type="ARBA" id="ARBA00047353"/>
    </source>
</evidence>
<evidence type="ECO:0000313" key="13">
    <source>
        <dbReference type="Ensembl" id="ENSEBUP00000024684.1"/>
    </source>
</evidence>
<evidence type="ECO:0000256" key="6">
    <source>
        <dbReference type="ARBA" id="ARBA00022824"/>
    </source>
</evidence>
<evidence type="ECO:0000256" key="1">
    <source>
        <dbReference type="ARBA" id="ARBA00001946"/>
    </source>
</evidence>
<dbReference type="Proteomes" id="UP000694388">
    <property type="component" value="Unplaced"/>
</dbReference>
<keyword evidence="7" id="KW-0460">Magnesium</keyword>
<dbReference type="Ensembl" id="ENSEBUT00000025260.1">
    <property type="protein sequence ID" value="ENSEBUP00000024684.1"/>
    <property type="gene ID" value="ENSEBUG00000015222.1"/>
</dbReference>
<organism evidence="13 14">
    <name type="scientific">Eptatretus burgeri</name>
    <name type="common">Inshore hagfish</name>
    <dbReference type="NCBI Taxonomy" id="7764"/>
    <lineage>
        <taxon>Eukaryota</taxon>
        <taxon>Metazoa</taxon>
        <taxon>Chordata</taxon>
        <taxon>Craniata</taxon>
        <taxon>Vertebrata</taxon>
        <taxon>Cyclostomata</taxon>
        <taxon>Myxini</taxon>
        <taxon>Myxiniformes</taxon>
        <taxon>Myxinidae</taxon>
        <taxon>Eptatretinae</taxon>
        <taxon>Eptatretus</taxon>
    </lineage>
</organism>
<dbReference type="PANTHER" id="PTHR10291">
    <property type="entry name" value="DEHYDRODOLICHYL DIPHOSPHATE SYNTHASE FAMILY MEMBER"/>
    <property type="match status" value="1"/>
</dbReference>
<comment type="similarity">
    <text evidence="4 12">Belongs to the UPP synthase family.</text>
</comment>
<evidence type="ECO:0000256" key="11">
    <source>
        <dbReference type="ARBA" id="ARBA00064670"/>
    </source>
</evidence>
<keyword evidence="6" id="KW-0256">Endoplasmic reticulum</keyword>
<comment type="pathway">
    <text evidence="3">Protein modification; protein glycosylation.</text>
</comment>
<evidence type="ECO:0000256" key="10">
    <source>
        <dbReference type="ARBA" id="ARBA00058504"/>
    </source>
</evidence>
<keyword evidence="8" id="KW-0472">Membrane</keyword>
<dbReference type="EC" id="2.5.1.-" evidence="12"/>
<keyword evidence="5 12" id="KW-0808">Transferase</keyword>
<keyword evidence="14" id="KW-1185">Reference proteome</keyword>
<evidence type="ECO:0000256" key="4">
    <source>
        <dbReference type="ARBA" id="ARBA00005432"/>
    </source>
</evidence>
<evidence type="ECO:0000256" key="5">
    <source>
        <dbReference type="ARBA" id="ARBA00022679"/>
    </source>
</evidence>
<reference evidence="13" key="2">
    <citation type="submission" date="2025-09" db="UniProtKB">
        <authorList>
            <consortium name="Ensembl"/>
        </authorList>
    </citation>
    <scope>IDENTIFICATION</scope>
</reference>
<dbReference type="HAMAP" id="MF_01139">
    <property type="entry name" value="ISPT"/>
    <property type="match status" value="1"/>
</dbReference>
<evidence type="ECO:0000313" key="14">
    <source>
        <dbReference type="Proteomes" id="UP000694388"/>
    </source>
</evidence>
<dbReference type="Gene3D" id="3.40.1180.10">
    <property type="entry name" value="Decaprenyl diphosphate synthase-like"/>
    <property type="match status" value="1"/>
</dbReference>
<comment type="function">
    <text evidence="10">With NUS1, forms the dehydrodolichyl diphosphate synthase (DDS) complex, an essential component of the dolichol monophosphate (Dol-P) biosynthetic machinery. Adds multiple copies of isopentenyl pyrophosphate (IPP) to farnesyl pyrophosphate (FPP) to produce dehydrodolichyl diphosphate (Dedol-PP), a precursor of dolichol which is utilized as a sugar carrier in protein glycosylation in the endoplasmic reticulum (ER).</text>
</comment>
<dbReference type="InterPro" id="IPR036424">
    <property type="entry name" value="UPP_synth-like_sf"/>
</dbReference>
<evidence type="ECO:0000256" key="3">
    <source>
        <dbReference type="ARBA" id="ARBA00004922"/>
    </source>
</evidence>
<accession>A0A8C4R5L6</accession>
<dbReference type="CDD" id="cd00475">
    <property type="entry name" value="Cis_IPPS"/>
    <property type="match status" value="1"/>
</dbReference>
<comment type="catalytic activity">
    <reaction evidence="9">
        <text>n isopentenyl diphosphate + (2E,6E)-farnesyl diphosphate = a di-trans,poly-cis-polyprenyl diphosphate + n diphosphate</text>
        <dbReference type="Rhea" id="RHEA:53008"/>
        <dbReference type="Rhea" id="RHEA-COMP:19494"/>
        <dbReference type="ChEBI" id="CHEBI:33019"/>
        <dbReference type="ChEBI" id="CHEBI:128769"/>
        <dbReference type="ChEBI" id="CHEBI:136960"/>
        <dbReference type="ChEBI" id="CHEBI:175763"/>
        <dbReference type="EC" id="2.5.1.87"/>
    </reaction>
</comment>
<dbReference type="SUPFAM" id="SSF64005">
    <property type="entry name" value="Undecaprenyl diphosphate synthase"/>
    <property type="match status" value="1"/>
</dbReference>
<comment type="subunit">
    <text evidence="11">Forms an active dehydrodolichyl diphosphate synthase complex with NUS1.</text>
</comment>
<name>A0A8C4R5L6_EPTBU</name>
<comment type="subcellular location">
    <subcellularLocation>
        <location evidence="2">Endoplasmic reticulum membrane</location>
        <topology evidence="2">Peripheral membrane protein</topology>
    </subcellularLocation>
</comment>
<evidence type="ECO:0000256" key="2">
    <source>
        <dbReference type="ARBA" id="ARBA00004406"/>
    </source>
</evidence>
<dbReference type="GO" id="GO:0005789">
    <property type="term" value="C:endoplasmic reticulum membrane"/>
    <property type="evidence" value="ECO:0007669"/>
    <property type="project" value="UniProtKB-SubCell"/>
</dbReference>
<comment type="cofactor">
    <cofactor evidence="1">
        <name>Mg(2+)</name>
        <dbReference type="ChEBI" id="CHEBI:18420"/>
    </cofactor>
</comment>
<dbReference type="InterPro" id="IPR018520">
    <property type="entry name" value="UPP_synth-like_CS"/>
</dbReference>
<dbReference type="NCBIfam" id="TIGR00055">
    <property type="entry name" value="uppS"/>
    <property type="match status" value="1"/>
</dbReference>
<dbReference type="PROSITE" id="PS01066">
    <property type="entry name" value="UPP_SYNTHASE"/>
    <property type="match status" value="1"/>
</dbReference>
<evidence type="ECO:0000256" key="12">
    <source>
        <dbReference type="RuleBase" id="RU363018"/>
    </source>
</evidence>
<protein>
    <recommendedName>
        <fullName evidence="12">Alkyl transferase</fullName>
        <ecNumber evidence="12">2.5.1.-</ecNumber>
    </recommendedName>
</protein>
<sequence>MSWISEDSSSLLSRFCASILKAGPMPRHVAFIMDGNRRFARKRHVERHQGHTQGFDKLAQTLKWCLDLNIHEVTVYAFSIDNFKRSKEEVDSLMELARNKFSRLLEEIDNLKKHGVCIRVLGDLKLLPKDIQVLIAHAVVATQHHNKCFLNVCFAYTSRHEITNAVREMAWGVEQGLILPSDITEELLGKCLYTRHSPDPDLLIRTSGEVRLSDFLLWQTAYTCLVFQSVLWPEFRVWHLHHAVLQYQANYTAIQKAREAQQAESVRHEYHADLEVLCAREGNEDENELMLATTAGERMQRTQMFLRVLCVSSHMSLNSGSPPKKSRFMYVYMC</sequence>
<dbReference type="GeneTree" id="ENSGT00390000007879"/>
<evidence type="ECO:0000256" key="8">
    <source>
        <dbReference type="ARBA" id="ARBA00023136"/>
    </source>
</evidence>
<dbReference type="OMA" id="FDRRDLW"/>